<evidence type="ECO:0000313" key="3">
    <source>
        <dbReference type="Proteomes" id="UP000494252"/>
    </source>
</evidence>
<reference evidence="2 3" key="1">
    <citation type="submission" date="2020-04" db="EMBL/GenBank/DDBJ databases">
        <authorList>
            <person name="De Canck E."/>
        </authorList>
    </citation>
    <scope>NUCLEOTIDE SEQUENCE [LARGE SCALE GENOMIC DNA]</scope>
    <source>
        <strain evidence="2 3">LMG 27177</strain>
    </source>
</reference>
<dbReference type="EC" id="6.3.5.5" evidence="2"/>
<dbReference type="GO" id="GO:0006598">
    <property type="term" value="P:polyamine catabolic process"/>
    <property type="evidence" value="ECO:0007669"/>
    <property type="project" value="TreeGrafter"/>
</dbReference>
<feature type="compositionally biased region" description="Basic and acidic residues" evidence="1">
    <location>
        <begin position="138"/>
        <end position="149"/>
    </location>
</feature>
<feature type="compositionally biased region" description="Polar residues" evidence="1">
    <location>
        <begin position="107"/>
        <end position="117"/>
    </location>
</feature>
<evidence type="ECO:0000313" key="2">
    <source>
        <dbReference type="EMBL" id="CAB3781135.1"/>
    </source>
</evidence>
<feature type="region of interest" description="Disordered" evidence="1">
    <location>
        <begin position="31"/>
        <end position="241"/>
    </location>
</feature>
<dbReference type="InterPro" id="IPR011697">
    <property type="entry name" value="Peptidase_C26"/>
</dbReference>
<dbReference type="Gene3D" id="3.40.50.880">
    <property type="match status" value="1"/>
</dbReference>
<name>A0A6J5FM85_9BURK</name>
<dbReference type="GO" id="GO:0005829">
    <property type="term" value="C:cytosol"/>
    <property type="evidence" value="ECO:0007669"/>
    <property type="project" value="TreeGrafter"/>
</dbReference>
<organism evidence="2 3">
    <name type="scientific">Paraburkholderia fynbosensis</name>
    <dbReference type="NCBI Taxonomy" id="1200993"/>
    <lineage>
        <taxon>Bacteria</taxon>
        <taxon>Pseudomonadati</taxon>
        <taxon>Pseudomonadota</taxon>
        <taxon>Betaproteobacteria</taxon>
        <taxon>Burkholderiales</taxon>
        <taxon>Burkholderiaceae</taxon>
        <taxon>Paraburkholderia</taxon>
    </lineage>
</organism>
<feature type="compositionally biased region" description="Polar residues" evidence="1">
    <location>
        <begin position="167"/>
        <end position="180"/>
    </location>
</feature>
<dbReference type="CDD" id="cd01745">
    <property type="entry name" value="GATase1_2"/>
    <property type="match status" value="1"/>
</dbReference>
<dbReference type="PANTHER" id="PTHR43235">
    <property type="entry name" value="GLUTAMINE AMIDOTRANSFERASE PB2B2.05-RELATED"/>
    <property type="match status" value="1"/>
</dbReference>
<dbReference type="GO" id="GO:0033969">
    <property type="term" value="F:gamma-glutamyl-gamma-aminobutyrate hydrolase activity"/>
    <property type="evidence" value="ECO:0007669"/>
    <property type="project" value="TreeGrafter"/>
</dbReference>
<keyword evidence="2" id="KW-0436">Ligase</keyword>
<dbReference type="EMBL" id="CADIKI010000002">
    <property type="protein sequence ID" value="CAB3781135.1"/>
    <property type="molecule type" value="Genomic_DNA"/>
</dbReference>
<gene>
    <name evidence="2" type="primary">carA_1</name>
    <name evidence="2" type="ORF">LMG27177_01083</name>
</gene>
<protein>
    <submittedName>
        <fullName evidence="2">Carbamoyl-phosphate synthase small chain</fullName>
        <ecNumber evidence="2">6.3.5.5</ecNumber>
    </submittedName>
</protein>
<dbReference type="Proteomes" id="UP000494252">
    <property type="component" value="Unassembled WGS sequence"/>
</dbReference>
<dbReference type="Pfam" id="PF07722">
    <property type="entry name" value="Peptidase_C26"/>
    <property type="match status" value="1"/>
</dbReference>
<dbReference type="InterPro" id="IPR029062">
    <property type="entry name" value="Class_I_gatase-like"/>
</dbReference>
<keyword evidence="3" id="KW-1185">Reference proteome</keyword>
<sequence>MRLRGVAGWRIIRAYSFVRVEGACLTVMSENKPDNAGEPGSPSSPSASPTPVPPAATPGASKPGATPPEPAVSLPPSHEDAIQSPMKDVTPAAEEAAARSSTDDPESASTVTPTDPQTARRRDAAEARSSAAASTAKQEAEVHEREARHAGAPTAHPGIMKGAKSAAGTTSTRSAPSFASSEPLAGGLTTPVSTDDNAAEPAETSTSRPAGAPPPGFGAAPDFSATNPPPPNALPPSPPRYLKQNDSAWTVFGRIIAARARQLFDRAGQRITQRTLRIGVSARIFHPEPGAKGLRGKTLQYLEESIAHWVMSRDVLVFMIPTVGHQGMLHPSNIRLRDYAKHLDGLLLQGGADVSPQTYAEEASSHEWPGDRVRDMYELELLHEFVESGKPVLGVCRGCQLINVAFGGTLYQDIATDVPTAAAHVNENYDQHRHGIHFPDGSTLVNMFPGRRDAIVNSIHHQAVKSLGRDLNIEAVSATDGIIEAVRYRRAPFVMGVQWHPEFHRAGGPELLDCTPLLDTFLRVARETRF</sequence>
<dbReference type="PROSITE" id="PS51273">
    <property type="entry name" value="GATASE_TYPE_1"/>
    <property type="match status" value="1"/>
</dbReference>
<dbReference type="InterPro" id="IPR044668">
    <property type="entry name" value="PuuD-like"/>
</dbReference>
<dbReference type="PANTHER" id="PTHR43235:SF1">
    <property type="entry name" value="GLUTAMINE AMIDOTRANSFERASE PB2B2.05-RELATED"/>
    <property type="match status" value="1"/>
</dbReference>
<proteinExistence type="predicted"/>
<dbReference type="AlphaFoldDB" id="A0A6J5FM85"/>
<accession>A0A6J5FM85</accession>
<dbReference type="SUPFAM" id="SSF52317">
    <property type="entry name" value="Class I glutamine amidotransferase-like"/>
    <property type="match status" value="1"/>
</dbReference>
<feature type="compositionally biased region" description="Low complexity" evidence="1">
    <location>
        <begin position="127"/>
        <end position="136"/>
    </location>
</feature>
<feature type="compositionally biased region" description="Pro residues" evidence="1">
    <location>
        <begin position="227"/>
        <end position="239"/>
    </location>
</feature>
<evidence type="ECO:0000256" key="1">
    <source>
        <dbReference type="SAM" id="MobiDB-lite"/>
    </source>
</evidence>
<dbReference type="GO" id="GO:0004088">
    <property type="term" value="F:carbamoyl-phosphate synthase (glutamine-hydrolyzing) activity"/>
    <property type="evidence" value="ECO:0007669"/>
    <property type="project" value="UniProtKB-EC"/>
</dbReference>